<dbReference type="EMBL" id="MW052085">
    <property type="protein sequence ID" value="QQM16279.1"/>
    <property type="molecule type" value="Genomic_RNA"/>
</dbReference>
<sequence length="829" mass="96001">MKSAKDVMLCDVKVPFRGPNETEFRRSMLATLNTVGLDFTNQVIEEVRSEVTRSIELFSKRFYSELVARKPHNCKVFHDNCKDRSYDLTRLRQDLLKRNPESEILVVTKTAEIEPRNLAYLRSKFAIVSTNTDELDDLYDEVIHYSGHIEPKLYSTLMVGMIRCYGILSDLEREITDTTYRICQQIVLCLETAGRVYTYLQPTSREIKQVINDFITQAEAPSELDLTSDIYKDFLQVLSDIDEGKLPYIQDIRRGLDALPKDWRAFATEEQMYFSAKASSSEFNFRFGKRRHNKCAFIKSTVERNRHLNDAICTEFLNFDLGYNLEPLPGLREVGCKTIAIEQAKWDPRIIHVEENATQDLCSIPHRGAMRMLRAMKCDCTHEQFEGVLFAQQITSRVYLEKNGRPGIYANDISQATNTIKRQIGHLLVRRWFPAEVADFWEKVNSERAIAVFPDGSEKPYIQRTGQRQGLLFSFPEFALCHHVMTLVAIRRVGMTHVYAPSIYRLLGDDHLMSSTRGHIDRRLYDAYLESIAWIGWKTNYKSLINHPGSASYLVEFAKVMVTDGEILSPPPIRLASRCEAGRNRRETMFSLLFWMAKAEYPVKQSIKSLIKKTYPDEKSQQFVDCLIFGGIVSQFQTLTESERFPDQILRLKALMAYLIVKIKGSFVEIFMSDKAKEEFHLGNFETLDKAIEVLVPRDLDKYKDLIERPDEHKFVRFINQNLRIQESLARIIGLSEDQSPLTGLMVLSDQEQEAINYIAELYEAILNGFLEGLALERALKAVRGIDSLQRFEFRSLRRQSMREYKFVHEAQRLAYRLFTPDNQEAVAR</sequence>
<organism evidence="1">
    <name type="scientific">Funsystermes virus</name>
    <dbReference type="NCBI Taxonomy" id="2796591"/>
    <lineage>
        <taxon>Viruses</taxon>
        <taxon>Riboviria</taxon>
    </lineage>
</organism>
<name>A0A7T7K8Z4_9VIRU</name>
<protein>
    <submittedName>
        <fullName evidence="1">Putative replicase</fullName>
    </submittedName>
</protein>
<proteinExistence type="predicted"/>
<accession>A0A7T7K8Z4</accession>
<dbReference type="InterPro" id="IPR008686">
    <property type="entry name" value="RNA_pol_mitovir"/>
</dbReference>
<evidence type="ECO:0000313" key="1">
    <source>
        <dbReference type="EMBL" id="QQM16279.1"/>
    </source>
</evidence>
<reference evidence="1" key="1">
    <citation type="journal article" date="2020" name="Viruses">
        <title>Unmapped RNA Virus Diversity in Termites and their Symbionts.</title>
        <authorList>
            <person name="Lay C.L."/>
            <person name="Shi M."/>
            <person name="Bucek A."/>
            <person name="Bourguignon T."/>
            <person name="Lo N."/>
            <person name="Holmes E.C."/>
        </authorList>
    </citation>
    <scope>NUCLEOTIDE SEQUENCE</scope>
    <source>
        <strain evidence="1">4v_1</strain>
    </source>
</reference>
<reference evidence="1" key="2">
    <citation type="submission" date="2020-09" db="EMBL/GenBank/DDBJ databases">
        <authorList>
            <person name="Le Lay C."/>
            <person name="Shi M."/>
            <person name="Bucek A."/>
            <person name="Bourguignon T."/>
            <person name="Lo N."/>
            <person name="Holmes E.C."/>
        </authorList>
    </citation>
    <scope>NUCLEOTIDE SEQUENCE</scope>
    <source>
        <strain evidence="1">4v_1</strain>
    </source>
</reference>
<dbReference type="Pfam" id="PF05919">
    <property type="entry name" value="Mitovir_RNA_pol"/>
    <property type="match status" value="1"/>
</dbReference>